<evidence type="ECO:0000313" key="2">
    <source>
        <dbReference type="Proteomes" id="UP000593573"/>
    </source>
</evidence>
<keyword evidence="2" id="KW-1185">Reference proteome</keyword>
<dbReference type="AlphaFoldDB" id="A0A7J8V2A1"/>
<protein>
    <recommendedName>
        <fullName evidence="3">RNase H type-1 domain-containing protein</fullName>
    </recommendedName>
</protein>
<dbReference type="EMBL" id="JABFAB010000008">
    <property type="protein sequence ID" value="MBA0656813.1"/>
    <property type="molecule type" value="Genomic_DNA"/>
</dbReference>
<evidence type="ECO:0000313" key="1">
    <source>
        <dbReference type="EMBL" id="MBA0656813.1"/>
    </source>
</evidence>
<name>A0A7J8V2A1_9ROSI</name>
<accession>A0A7J8V2A1</accession>
<organism evidence="1 2">
    <name type="scientific">Gossypium klotzschianum</name>
    <dbReference type="NCBI Taxonomy" id="34286"/>
    <lineage>
        <taxon>Eukaryota</taxon>
        <taxon>Viridiplantae</taxon>
        <taxon>Streptophyta</taxon>
        <taxon>Embryophyta</taxon>
        <taxon>Tracheophyta</taxon>
        <taxon>Spermatophyta</taxon>
        <taxon>Magnoliopsida</taxon>
        <taxon>eudicotyledons</taxon>
        <taxon>Gunneridae</taxon>
        <taxon>Pentapetalae</taxon>
        <taxon>rosids</taxon>
        <taxon>malvids</taxon>
        <taxon>Malvales</taxon>
        <taxon>Malvaceae</taxon>
        <taxon>Malvoideae</taxon>
        <taxon>Gossypium</taxon>
    </lineage>
</organism>
<gene>
    <name evidence="1" type="ORF">Goklo_009143</name>
</gene>
<dbReference type="OrthoDB" id="10327376at2759"/>
<sequence>KGSGINNSYCKGCGFIQTAWKSLKCRNGFISNNASRSSHEIIASALVWTKPFDFMSMSNNKATIGRVVRGSSKSWFTGFDMVTRVSDIFQFEARMIVEGSKLIWSKGFNQFRHILKGSNKVVDYLAKVAVGHYSHRSTTVFKKTTRGGCS</sequence>
<reference evidence="1 2" key="1">
    <citation type="journal article" date="2019" name="Genome Biol. Evol.">
        <title>Insights into the evolution of the New World diploid cottons (Gossypium, subgenus Houzingenia) based on genome sequencing.</title>
        <authorList>
            <person name="Grover C.E."/>
            <person name="Arick M.A. 2nd"/>
            <person name="Thrash A."/>
            <person name="Conover J.L."/>
            <person name="Sanders W.S."/>
            <person name="Peterson D.G."/>
            <person name="Frelichowski J.E."/>
            <person name="Scheffler J.A."/>
            <person name="Scheffler B.E."/>
            <person name="Wendel J.F."/>
        </authorList>
    </citation>
    <scope>NUCLEOTIDE SEQUENCE [LARGE SCALE GENOMIC DNA]</scope>
    <source>
        <strain evidence="1">57</strain>
        <tissue evidence="1">Leaf</tissue>
    </source>
</reference>
<proteinExistence type="predicted"/>
<dbReference type="Proteomes" id="UP000593573">
    <property type="component" value="Unassembled WGS sequence"/>
</dbReference>
<feature type="non-terminal residue" evidence="1">
    <location>
        <position position="1"/>
    </location>
</feature>
<evidence type="ECO:0008006" key="3">
    <source>
        <dbReference type="Google" id="ProtNLM"/>
    </source>
</evidence>
<comment type="caution">
    <text evidence="1">The sequence shown here is derived from an EMBL/GenBank/DDBJ whole genome shotgun (WGS) entry which is preliminary data.</text>
</comment>